<name>A0A8J3HS46_9CHLR</name>
<sequence length="413" mass="46438">MDIVHIAPPWISIPPKNYGGTEIVLYNLIEEQIAQGHTVTLLAPGDASTSARLVSFLPQALIEEGVPWYAHLQAFYHLYRSVEYISGQSFDIAHLHLSSASDMYLLPLTQHLHLPHVMTLHSCFPFDRAGSWMGDGDKYYAHWLKTMPMVSISHQARKEALPDLDFLDVVHHGLPMHLFTPTVKRPDSYVAWLGRFVPEKGPHLAIKAARRAGVPLVLAGIVDHNVPNAVRYFQEQIEPEIDGEQIRYIGPVNHEQKVDLLSRARAFLNPITWEEPFGMVMIEAMALGCPVITFSRGAAPEVVRHGRSGFLVKDVDEMVACIERIEEFERATVRAHVEGHFSVQAMAEKYTHVYRRVIATHVRTRWSRAHAPSTLVPFPLTTTLPLRRDDLASAAHPPSVHFPTAETEVEPTP</sequence>
<dbReference type="GO" id="GO:0016757">
    <property type="term" value="F:glycosyltransferase activity"/>
    <property type="evidence" value="ECO:0007669"/>
    <property type="project" value="InterPro"/>
</dbReference>
<accession>A0A8J3HS46</accession>
<gene>
    <name evidence="3" type="ORF">KSX_10950</name>
</gene>
<evidence type="ECO:0000259" key="1">
    <source>
        <dbReference type="Pfam" id="PF00534"/>
    </source>
</evidence>
<feature type="domain" description="Glycosyltransferase subfamily 4-like N-terminal" evidence="2">
    <location>
        <begin position="18"/>
        <end position="147"/>
    </location>
</feature>
<dbReference type="EMBL" id="BNJF01000001">
    <property type="protein sequence ID" value="GHO42932.1"/>
    <property type="molecule type" value="Genomic_DNA"/>
</dbReference>
<dbReference type="PANTHER" id="PTHR45947:SF13">
    <property type="entry name" value="TRANSFERASE"/>
    <property type="match status" value="1"/>
</dbReference>
<dbReference type="InterPro" id="IPR028098">
    <property type="entry name" value="Glyco_trans_4-like_N"/>
</dbReference>
<evidence type="ECO:0000259" key="2">
    <source>
        <dbReference type="Pfam" id="PF13439"/>
    </source>
</evidence>
<dbReference type="PANTHER" id="PTHR45947">
    <property type="entry name" value="SULFOQUINOVOSYL TRANSFERASE SQD2"/>
    <property type="match status" value="1"/>
</dbReference>
<proteinExistence type="predicted"/>
<dbReference type="AlphaFoldDB" id="A0A8J3HS46"/>
<dbReference type="Pfam" id="PF13439">
    <property type="entry name" value="Glyco_transf_4"/>
    <property type="match status" value="1"/>
</dbReference>
<protein>
    <submittedName>
        <fullName evidence="3">Glycosyl transferase</fullName>
    </submittedName>
</protein>
<dbReference type="Gene3D" id="3.40.50.2000">
    <property type="entry name" value="Glycogen Phosphorylase B"/>
    <property type="match status" value="2"/>
</dbReference>
<reference evidence="3" key="1">
    <citation type="submission" date="2020-10" db="EMBL/GenBank/DDBJ databases">
        <title>Taxonomic study of unclassified bacteria belonging to the class Ktedonobacteria.</title>
        <authorList>
            <person name="Yabe S."/>
            <person name="Wang C.M."/>
            <person name="Zheng Y."/>
            <person name="Sakai Y."/>
            <person name="Cavaletti L."/>
            <person name="Monciardini P."/>
            <person name="Donadio S."/>
        </authorList>
    </citation>
    <scope>NUCLEOTIDE SEQUENCE</scope>
    <source>
        <strain evidence="3">SOSP1-1</strain>
    </source>
</reference>
<dbReference type="RefSeq" id="WP_220192430.1">
    <property type="nucleotide sequence ID" value="NZ_BNJF01000001.1"/>
</dbReference>
<dbReference type="CDD" id="cd03802">
    <property type="entry name" value="GT4_AviGT4-like"/>
    <property type="match status" value="1"/>
</dbReference>
<evidence type="ECO:0000313" key="4">
    <source>
        <dbReference type="Proteomes" id="UP000612362"/>
    </source>
</evidence>
<comment type="caution">
    <text evidence="3">The sequence shown here is derived from an EMBL/GenBank/DDBJ whole genome shotgun (WGS) entry which is preliminary data.</text>
</comment>
<dbReference type="InterPro" id="IPR001296">
    <property type="entry name" value="Glyco_trans_1"/>
</dbReference>
<dbReference type="Pfam" id="PF00534">
    <property type="entry name" value="Glycos_transf_1"/>
    <property type="match status" value="1"/>
</dbReference>
<feature type="domain" description="Glycosyl transferase family 1" evidence="1">
    <location>
        <begin position="187"/>
        <end position="328"/>
    </location>
</feature>
<keyword evidence="4" id="KW-1185">Reference proteome</keyword>
<evidence type="ECO:0000313" key="3">
    <source>
        <dbReference type="EMBL" id="GHO42932.1"/>
    </source>
</evidence>
<dbReference type="SUPFAM" id="SSF53756">
    <property type="entry name" value="UDP-Glycosyltransferase/glycogen phosphorylase"/>
    <property type="match status" value="1"/>
</dbReference>
<dbReference type="Proteomes" id="UP000612362">
    <property type="component" value="Unassembled WGS sequence"/>
</dbReference>
<keyword evidence="3" id="KW-0808">Transferase</keyword>
<dbReference type="InterPro" id="IPR050194">
    <property type="entry name" value="Glycosyltransferase_grp1"/>
</dbReference>
<organism evidence="3 4">
    <name type="scientific">Ktedonospora formicarum</name>
    <dbReference type="NCBI Taxonomy" id="2778364"/>
    <lineage>
        <taxon>Bacteria</taxon>
        <taxon>Bacillati</taxon>
        <taxon>Chloroflexota</taxon>
        <taxon>Ktedonobacteria</taxon>
        <taxon>Ktedonobacterales</taxon>
        <taxon>Ktedonobacteraceae</taxon>
        <taxon>Ktedonospora</taxon>
    </lineage>
</organism>